<feature type="transmembrane region" description="Helical" evidence="6">
    <location>
        <begin position="339"/>
        <end position="361"/>
    </location>
</feature>
<dbReference type="PANTHER" id="PTHR30250">
    <property type="entry name" value="PST FAMILY PREDICTED COLANIC ACID TRANSPORTER"/>
    <property type="match status" value="1"/>
</dbReference>
<feature type="transmembrane region" description="Helical" evidence="6">
    <location>
        <begin position="12"/>
        <end position="34"/>
    </location>
</feature>
<reference evidence="8" key="1">
    <citation type="journal article" date="2019" name="Int. J. Syst. Evol. Microbiol.">
        <title>The Global Catalogue of Microorganisms (GCM) 10K type strain sequencing project: providing services to taxonomists for standard genome sequencing and annotation.</title>
        <authorList>
            <consortium name="The Broad Institute Genomics Platform"/>
            <consortium name="The Broad Institute Genome Sequencing Center for Infectious Disease"/>
            <person name="Wu L."/>
            <person name="Ma J."/>
        </authorList>
    </citation>
    <scope>NUCLEOTIDE SEQUENCE [LARGE SCALE GENOMIC DNA]</scope>
    <source>
        <strain evidence="8">CCM 8906</strain>
    </source>
</reference>
<feature type="transmembrane region" description="Helical" evidence="6">
    <location>
        <begin position="373"/>
        <end position="395"/>
    </location>
</feature>
<evidence type="ECO:0000313" key="8">
    <source>
        <dbReference type="Proteomes" id="UP001597195"/>
    </source>
</evidence>
<comment type="caution">
    <text evidence="7">The sequence shown here is derived from an EMBL/GenBank/DDBJ whole genome shotgun (WGS) entry which is preliminary data.</text>
</comment>
<evidence type="ECO:0000256" key="5">
    <source>
        <dbReference type="ARBA" id="ARBA00023136"/>
    </source>
</evidence>
<keyword evidence="3 6" id="KW-0812">Transmembrane</keyword>
<feature type="transmembrane region" description="Helical" evidence="6">
    <location>
        <begin position="164"/>
        <end position="182"/>
    </location>
</feature>
<dbReference type="EMBL" id="JBHTOM010000005">
    <property type="protein sequence ID" value="MFD1548974.1"/>
    <property type="molecule type" value="Genomic_DNA"/>
</dbReference>
<accession>A0ABW4H309</accession>
<name>A0ABW4H309_9LACO</name>
<protein>
    <submittedName>
        <fullName evidence="7">Polysaccharide biosynthesis C-terminal domain-containing protein</fullName>
    </submittedName>
</protein>
<gene>
    <name evidence="7" type="ORF">ACFQ5T_04650</name>
</gene>
<feature type="transmembrane region" description="Helical" evidence="6">
    <location>
        <begin position="243"/>
        <end position="264"/>
    </location>
</feature>
<evidence type="ECO:0000256" key="6">
    <source>
        <dbReference type="SAM" id="Phobius"/>
    </source>
</evidence>
<organism evidence="7 8">
    <name type="scientific">Levilactobacillus fuyuanensis</name>
    <dbReference type="NCBI Taxonomy" id="2486022"/>
    <lineage>
        <taxon>Bacteria</taxon>
        <taxon>Bacillati</taxon>
        <taxon>Bacillota</taxon>
        <taxon>Bacilli</taxon>
        <taxon>Lactobacillales</taxon>
        <taxon>Lactobacillaceae</taxon>
        <taxon>Levilactobacillus</taxon>
    </lineage>
</organism>
<feature type="transmembrane region" description="Helical" evidence="6">
    <location>
        <begin position="88"/>
        <end position="111"/>
    </location>
</feature>
<feature type="transmembrane region" description="Helical" evidence="6">
    <location>
        <begin position="54"/>
        <end position="76"/>
    </location>
</feature>
<keyword evidence="2" id="KW-1003">Cell membrane</keyword>
<evidence type="ECO:0000313" key="7">
    <source>
        <dbReference type="EMBL" id="MFD1548974.1"/>
    </source>
</evidence>
<evidence type="ECO:0000256" key="3">
    <source>
        <dbReference type="ARBA" id="ARBA00022692"/>
    </source>
</evidence>
<feature type="transmembrane region" description="Helical" evidence="6">
    <location>
        <begin position="188"/>
        <end position="211"/>
    </location>
</feature>
<feature type="transmembrane region" description="Helical" evidence="6">
    <location>
        <begin position="432"/>
        <end position="450"/>
    </location>
</feature>
<keyword evidence="4 6" id="KW-1133">Transmembrane helix</keyword>
<feature type="transmembrane region" description="Helical" evidence="6">
    <location>
        <begin position="498"/>
        <end position="526"/>
    </location>
</feature>
<proteinExistence type="predicted"/>
<dbReference type="PANTHER" id="PTHR30250:SF21">
    <property type="entry name" value="LIPID II FLIPPASE MURJ"/>
    <property type="match status" value="1"/>
</dbReference>
<dbReference type="RefSeq" id="WP_125700588.1">
    <property type="nucleotide sequence ID" value="NZ_JBHTOM010000005.1"/>
</dbReference>
<feature type="transmembrane region" description="Helical" evidence="6">
    <location>
        <begin position="470"/>
        <end position="492"/>
    </location>
</feature>
<keyword evidence="5 6" id="KW-0472">Membrane</keyword>
<evidence type="ECO:0000256" key="2">
    <source>
        <dbReference type="ARBA" id="ARBA00022475"/>
    </source>
</evidence>
<evidence type="ECO:0000256" key="4">
    <source>
        <dbReference type="ARBA" id="ARBA00022989"/>
    </source>
</evidence>
<feature type="transmembrane region" description="Helical" evidence="6">
    <location>
        <begin position="123"/>
        <end position="143"/>
    </location>
</feature>
<feature type="transmembrane region" description="Helical" evidence="6">
    <location>
        <begin position="407"/>
        <end position="426"/>
    </location>
</feature>
<evidence type="ECO:0000256" key="1">
    <source>
        <dbReference type="ARBA" id="ARBA00004651"/>
    </source>
</evidence>
<keyword evidence="8" id="KW-1185">Reference proteome</keyword>
<dbReference type="InterPro" id="IPR050833">
    <property type="entry name" value="Poly_Biosynth_Transport"/>
</dbReference>
<feature type="transmembrane region" description="Helical" evidence="6">
    <location>
        <begin position="298"/>
        <end position="318"/>
    </location>
</feature>
<comment type="subcellular location">
    <subcellularLocation>
        <location evidence="1">Cell membrane</location>
        <topology evidence="1">Multi-pass membrane protein</topology>
    </subcellularLocation>
</comment>
<sequence length="536" mass="58423">MDKKIISGSFWLSFGSIFSRILGVVYLIPWLAMIGSPQHQTVAQALFNTAYTPYALFIALGTAGFPSAIARRVAFFNGEDSFINSKHIAFAGFGFMLVSGVICGALLYGLAPILAANSPVRSVANATIAIRCLVPAIVILPSMSILRGWFQGNGDLKPFGISQLWEQFIRIIVILGGTYWLIEVSHQGYVQAVFLSVAAAFVGAVASYLYLLGHLWRQRGVYRQMTAASQTGKQHAAGKLLRMIGYESIPFVIVGSGITLSQLIDQLFFKQIMQGLLHQSAAATQYVFTIFSANPNKITTVIVSLAMAVAETSLPLLAGKLADIKKNRQEIGALLTNNVQLLTFVLLPLVVLVSTFAYPIYGIFFNFDGAGATYLVANVWQSLVLALALDLLTVLQALRMSKKATTYLLTGLGIKLVLQLPLVYLFQGYGALLTTGIAFGWITIVSWRLIRRSYAVTLGDIKPIVRLNLVFAVLATILVDGCQWLFGGIFFTGKLLTMGYAAVLGLIAVGLYVWLANRLGVAQLVFKRPLKLEIRR</sequence>
<dbReference type="Proteomes" id="UP001597195">
    <property type="component" value="Unassembled WGS sequence"/>
</dbReference>